<reference evidence="1 2" key="1">
    <citation type="submission" date="2023-05" db="EMBL/GenBank/DDBJ databases">
        <authorList>
            <person name="Yin Y."/>
            <person name="Lu Z."/>
        </authorList>
    </citation>
    <scope>NUCLEOTIDE SEQUENCE [LARGE SCALE GENOMIC DNA]</scope>
    <source>
        <strain evidence="1 2">ZM22</strain>
    </source>
</reference>
<name>A0ABY8SVU6_9BURK</name>
<sequence length="77" mass="8452">MSELIKVVRGEGEEADIRPDWLEQWEGWGWKAAAAGDDLDAMDAEVLHALAKERGVKVHANAGADKVREALRQAAKD</sequence>
<organism evidence="1 2">
    <name type="scientific">Comamonas resistens</name>
    <dbReference type="NCBI Taxonomy" id="3046670"/>
    <lineage>
        <taxon>Bacteria</taxon>
        <taxon>Pseudomonadati</taxon>
        <taxon>Pseudomonadota</taxon>
        <taxon>Betaproteobacteria</taxon>
        <taxon>Burkholderiales</taxon>
        <taxon>Comamonadaceae</taxon>
        <taxon>Comamonas</taxon>
    </lineage>
</organism>
<evidence type="ECO:0000313" key="1">
    <source>
        <dbReference type="EMBL" id="WHS67152.1"/>
    </source>
</evidence>
<gene>
    <name evidence="1" type="ORF">QMY55_08555</name>
</gene>
<dbReference type="Proteomes" id="UP001240697">
    <property type="component" value="Chromosome"/>
</dbReference>
<dbReference type="EMBL" id="CP125947">
    <property type="protein sequence ID" value="WHS67152.1"/>
    <property type="molecule type" value="Genomic_DNA"/>
</dbReference>
<dbReference type="RefSeq" id="WP_283488199.1">
    <property type="nucleotide sequence ID" value="NZ_CP125947.1"/>
</dbReference>
<keyword evidence="2" id="KW-1185">Reference proteome</keyword>
<evidence type="ECO:0000313" key="2">
    <source>
        <dbReference type="Proteomes" id="UP001240697"/>
    </source>
</evidence>
<accession>A0ABY8SVU6</accession>
<proteinExistence type="predicted"/>
<protein>
    <submittedName>
        <fullName evidence="1">Uncharacterized protein</fullName>
    </submittedName>
</protein>